<protein>
    <submittedName>
        <fullName evidence="1">Glycosyltransferase involved in cell wall bisynthesis</fullName>
    </submittedName>
</protein>
<dbReference type="AlphaFoldDB" id="A0A1M6FT16"/>
<proteinExistence type="predicted"/>
<dbReference type="CDD" id="cd03801">
    <property type="entry name" value="GT4_PimA-like"/>
    <property type="match status" value="1"/>
</dbReference>
<dbReference type="SUPFAM" id="SSF53756">
    <property type="entry name" value="UDP-Glycosyltransferase/glycogen phosphorylase"/>
    <property type="match status" value="1"/>
</dbReference>
<organism evidence="1 2">
    <name type="scientific">Desulfofundulus thermosubterraneus DSM 16057</name>
    <dbReference type="NCBI Taxonomy" id="1121432"/>
    <lineage>
        <taxon>Bacteria</taxon>
        <taxon>Bacillati</taxon>
        <taxon>Bacillota</taxon>
        <taxon>Clostridia</taxon>
        <taxon>Eubacteriales</taxon>
        <taxon>Peptococcaceae</taxon>
        <taxon>Desulfofundulus</taxon>
    </lineage>
</organism>
<reference evidence="2" key="1">
    <citation type="submission" date="2016-11" db="EMBL/GenBank/DDBJ databases">
        <authorList>
            <person name="Varghese N."/>
            <person name="Submissions S."/>
        </authorList>
    </citation>
    <scope>NUCLEOTIDE SEQUENCE [LARGE SCALE GENOMIC DNA]</scope>
    <source>
        <strain evidence="2">DSM 16057</strain>
    </source>
</reference>
<dbReference type="GO" id="GO:0016757">
    <property type="term" value="F:glycosyltransferase activity"/>
    <property type="evidence" value="ECO:0007669"/>
    <property type="project" value="TreeGrafter"/>
</dbReference>
<dbReference type="Gene3D" id="3.40.50.2000">
    <property type="entry name" value="Glycogen Phosphorylase B"/>
    <property type="match status" value="1"/>
</dbReference>
<gene>
    <name evidence="1" type="ORF">SAMN02745219_01540</name>
</gene>
<dbReference type="STRING" id="1121432.SAMN02745219_01540"/>
<evidence type="ECO:0000313" key="1">
    <source>
        <dbReference type="EMBL" id="SHJ00858.1"/>
    </source>
</evidence>
<dbReference type="OrthoDB" id="134776at2"/>
<dbReference type="EMBL" id="FQZM01000017">
    <property type="protein sequence ID" value="SHJ00858.1"/>
    <property type="molecule type" value="Genomic_DNA"/>
</dbReference>
<evidence type="ECO:0000313" key="2">
    <source>
        <dbReference type="Proteomes" id="UP000184529"/>
    </source>
</evidence>
<name>A0A1M6FT16_9FIRM</name>
<dbReference type="InterPro" id="IPR050194">
    <property type="entry name" value="Glycosyltransferase_grp1"/>
</dbReference>
<dbReference type="Proteomes" id="UP000184529">
    <property type="component" value="Unassembled WGS sequence"/>
</dbReference>
<dbReference type="Pfam" id="PF13692">
    <property type="entry name" value="Glyco_trans_1_4"/>
    <property type="match status" value="1"/>
</dbReference>
<keyword evidence="1" id="KW-0808">Transferase</keyword>
<dbReference type="RefSeq" id="WP_072868567.1">
    <property type="nucleotide sequence ID" value="NZ_FQZM01000017.1"/>
</dbReference>
<dbReference type="PANTHER" id="PTHR45947:SF3">
    <property type="entry name" value="SULFOQUINOVOSYL TRANSFERASE SQD2"/>
    <property type="match status" value="1"/>
</dbReference>
<sequence length="413" mass="47063">MKRVALVVQRFGGEVQGGAETYAGVLARVLKAPCEVTILTSTARDHITWARYYREGESVEDGLSVLRFHPDFETPPYFHELNRIFLGGINPERFFELSPLQKRSWQERCLRLPVSFQEELIRWQGPFSSGLFQYLRDNWPLYDAVIFFTYLYPTTYFGVDCVGDPGRVFLHPTLHDEAHAYLSIWRKYSRYNLLFSTQEEADLARRLWGEVKGRVVGYGLVDQNAGSEGSTLCHKTKHGSEKHYLLYAGRIDAAKGVNILLDYFSRYKLEHPESLLKLKLIGRASLNLQVEKSAGIELCGFVSEEEKLRLMAGALAVVLPSPYESLSIVVLEAFMMGTPVVVNGYCPVLAGHVNRSGAGFAYRNYREFVDAVETLRGNLVLRNEVGKKGRAYFLENYEWSRYKARLLEALNLV</sequence>
<keyword evidence="2" id="KW-1185">Reference proteome</keyword>
<dbReference type="PANTHER" id="PTHR45947">
    <property type="entry name" value="SULFOQUINOVOSYL TRANSFERASE SQD2"/>
    <property type="match status" value="1"/>
</dbReference>
<accession>A0A1M6FT16</accession>